<evidence type="ECO:0000256" key="9">
    <source>
        <dbReference type="ARBA" id="ARBA00023136"/>
    </source>
</evidence>
<feature type="transmembrane region" description="Helical" evidence="10">
    <location>
        <begin position="254"/>
        <end position="271"/>
    </location>
</feature>
<comment type="similarity">
    <text evidence="4">Belongs to the major facilitator superfamily. TCR/Tet family.</text>
</comment>
<dbReference type="GO" id="GO:0042910">
    <property type="term" value="F:xenobiotic transmembrane transporter activity"/>
    <property type="evidence" value="ECO:0007669"/>
    <property type="project" value="InterPro"/>
</dbReference>
<gene>
    <name evidence="12" type="ORF">KIN_27520</name>
</gene>
<evidence type="ECO:0000256" key="10">
    <source>
        <dbReference type="RuleBase" id="RU365088"/>
    </source>
</evidence>
<comment type="caution">
    <text evidence="12">The sequence shown here is derived from an EMBL/GenBank/DDBJ whole genome shotgun (WGS) entry which is preliminary data.</text>
</comment>
<evidence type="ECO:0000256" key="1">
    <source>
        <dbReference type="ARBA" id="ARBA00003279"/>
    </source>
</evidence>
<dbReference type="Proteomes" id="UP000436822">
    <property type="component" value="Unassembled WGS sequence"/>
</dbReference>
<keyword evidence="10" id="KW-0997">Cell inner membrane</keyword>
<feature type="transmembrane region" description="Helical" evidence="10">
    <location>
        <begin position="379"/>
        <end position="396"/>
    </location>
</feature>
<evidence type="ECO:0000256" key="4">
    <source>
        <dbReference type="ARBA" id="ARBA00007520"/>
    </source>
</evidence>
<feature type="transmembrane region" description="Helical" evidence="10">
    <location>
        <begin position="140"/>
        <end position="162"/>
    </location>
</feature>
<evidence type="ECO:0000256" key="8">
    <source>
        <dbReference type="ARBA" id="ARBA00022989"/>
    </source>
</evidence>
<feature type="transmembrane region" description="Helical" evidence="10">
    <location>
        <begin position="283"/>
        <end position="304"/>
    </location>
</feature>
<feature type="transmembrane region" description="Helical" evidence="10">
    <location>
        <begin position="51"/>
        <end position="71"/>
    </location>
</feature>
<reference evidence="12 13" key="1">
    <citation type="submission" date="2019-12" db="EMBL/GenBank/DDBJ databases">
        <title>Litoreibacter badius sp. nov., a novel bacteriochlorophyll a-containing bacterium in the genus Litoreibacter.</title>
        <authorList>
            <person name="Kanamuro M."/>
            <person name="Takabe Y."/>
            <person name="Mori K."/>
            <person name="Takaichi S."/>
            <person name="Hanada S."/>
        </authorList>
    </citation>
    <scope>NUCLEOTIDE SEQUENCE [LARGE SCALE GENOMIC DNA]</scope>
    <source>
        <strain evidence="12 13">K6</strain>
    </source>
</reference>
<evidence type="ECO:0000256" key="5">
    <source>
        <dbReference type="ARBA" id="ARBA00022448"/>
    </source>
</evidence>
<dbReference type="InterPro" id="IPR050189">
    <property type="entry name" value="MFS_Efflux_Transporters"/>
</dbReference>
<dbReference type="InterPro" id="IPR005829">
    <property type="entry name" value="Sugar_transporter_CS"/>
</dbReference>
<proteinExistence type="inferred from homology"/>
<keyword evidence="8 10" id="KW-1133">Transmembrane helix</keyword>
<dbReference type="Pfam" id="PF07690">
    <property type="entry name" value="MFS_1"/>
    <property type="match status" value="1"/>
</dbReference>
<evidence type="ECO:0000256" key="6">
    <source>
        <dbReference type="ARBA" id="ARBA00022475"/>
    </source>
</evidence>
<organism evidence="12 13">
    <name type="scientific">Litoreibacter roseus</name>
    <dbReference type="NCBI Taxonomy" id="2601869"/>
    <lineage>
        <taxon>Bacteria</taxon>
        <taxon>Pseudomonadati</taxon>
        <taxon>Pseudomonadota</taxon>
        <taxon>Alphaproteobacteria</taxon>
        <taxon>Rhodobacterales</taxon>
        <taxon>Roseobacteraceae</taxon>
        <taxon>Litoreibacter</taxon>
    </lineage>
</organism>
<dbReference type="PRINTS" id="PR01035">
    <property type="entry name" value="TCRTETA"/>
</dbReference>
<dbReference type="OrthoDB" id="9800416at2"/>
<dbReference type="GO" id="GO:1990961">
    <property type="term" value="P:xenobiotic detoxification by transmembrane export across the plasma membrane"/>
    <property type="evidence" value="ECO:0007669"/>
    <property type="project" value="InterPro"/>
</dbReference>
<dbReference type="PROSITE" id="PS00216">
    <property type="entry name" value="SUGAR_TRANSPORT_1"/>
    <property type="match status" value="1"/>
</dbReference>
<keyword evidence="6" id="KW-1003">Cell membrane</keyword>
<keyword evidence="13" id="KW-1185">Reference proteome</keyword>
<feature type="transmembrane region" description="Helical" evidence="10">
    <location>
        <begin position="83"/>
        <end position="102"/>
    </location>
</feature>
<protein>
    <recommendedName>
        <fullName evidence="10">Bcr/CflA family efflux transporter</fullName>
    </recommendedName>
</protein>
<dbReference type="AlphaFoldDB" id="A0A6N6JK61"/>
<evidence type="ECO:0000259" key="11">
    <source>
        <dbReference type="PROSITE" id="PS50850"/>
    </source>
</evidence>
<dbReference type="InterPro" id="IPR001958">
    <property type="entry name" value="Tet-R_TetA/multi-R_MdtG-like"/>
</dbReference>
<sequence length="405" mass="43248">MSHFPATRFLDRSTPPHIVTLVLLAGVSAMNMSIFLPSLPRMTEELGTEYSIMQLSVSLYLACTAVLQILIGPISDRFGRRPVVLGALTVFVLATIGCYFATTIEAFLTFRMIQATVAVAMVLSRAIVRDMVPQNEAASMIGYVTMGMSLVPMFAPAIGGVLDEAFGWRSTFLFLIVFGIGLTALCWFDQGETNTSSGMSFRAQAKEYPELFRSRRFWGYSFSAAFSSGAFFAFLGGAPYVATQVYGLPPTMTGFLFGMPAIGYFIGNFVSGQFSVRYGVNRMIIVGSTILITGLTLSLILTYAGFGSAWVFFGFCTFVGLGNGMVLPNATAGLLSVRPRLAGTASGIGSAIMIGGGAAMAALAGIALEAGEGSQPLQWLMWISAAFSVAAIFYVLRCERDAVPA</sequence>
<dbReference type="GO" id="GO:0005886">
    <property type="term" value="C:plasma membrane"/>
    <property type="evidence" value="ECO:0007669"/>
    <property type="project" value="UniProtKB-SubCell"/>
</dbReference>
<evidence type="ECO:0000256" key="7">
    <source>
        <dbReference type="ARBA" id="ARBA00022692"/>
    </source>
</evidence>
<evidence type="ECO:0000256" key="3">
    <source>
        <dbReference type="ARBA" id="ARBA00006236"/>
    </source>
</evidence>
<accession>A0A6N6JK61</accession>
<dbReference type="SUPFAM" id="SSF103473">
    <property type="entry name" value="MFS general substrate transporter"/>
    <property type="match status" value="1"/>
</dbReference>
<dbReference type="CDD" id="cd17320">
    <property type="entry name" value="MFS_MdfA_MDR_like"/>
    <property type="match status" value="1"/>
</dbReference>
<dbReference type="NCBIfam" id="TIGR00710">
    <property type="entry name" value="efflux_Bcr_CflA"/>
    <property type="match status" value="1"/>
</dbReference>
<feature type="transmembrane region" description="Helical" evidence="10">
    <location>
        <begin position="217"/>
        <end position="242"/>
    </location>
</feature>
<feature type="transmembrane region" description="Helical" evidence="10">
    <location>
        <begin position="108"/>
        <end position="128"/>
    </location>
</feature>
<dbReference type="PANTHER" id="PTHR43124:SF3">
    <property type="entry name" value="CHLORAMPHENICOL EFFLUX PUMP RV0191"/>
    <property type="match status" value="1"/>
</dbReference>
<evidence type="ECO:0000313" key="12">
    <source>
        <dbReference type="EMBL" id="GFE65678.1"/>
    </source>
</evidence>
<dbReference type="EMBL" id="BLJE01000002">
    <property type="protein sequence ID" value="GFE65678.1"/>
    <property type="molecule type" value="Genomic_DNA"/>
</dbReference>
<feature type="transmembrane region" description="Helical" evidence="10">
    <location>
        <begin position="168"/>
        <end position="188"/>
    </location>
</feature>
<comment type="function">
    <text evidence="1">Resistance to tetracycline by an active tetracycline efflux. This is an energy-dependent process that decreases the accumulation of the antibiotic in whole cells. This protein functions as a metal-tetracycline/H(+) antiporter.</text>
</comment>
<dbReference type="PANTHER" id="PTHR43124">
    <property type="entry name" value="PURINE EFFLUX PUMP PBUE"/>
    <property type="match status" value="1"/>
</dbReference>
<dbReference type="InterPro" id="IPR020846">
    <property type="entry name" value="MFS_dom"/>
</dbReference>
<dbReference type="PROSITE" id="PS50850">
    <property type="entry name" value="MFS"/>
    <property type="match status" value="1"/>
</dbReference>
<feature type="transmembrane region" description="Helical" evidence="10">
    <location>
        <begin position="347"/>
        <end position="367"/>
    </location>
</feature>
<dbReference type="InterPro" id="IPR036259">
    <property type="entry name" value="MFS_trans_sf"/>
</dbReference>
<dbReference type="RefSeq" id="WP_159807813.1">
    <property type="nucleotide sequence ID" value="NZ_BLJE01000002.1"/>
</dbReference>
<dbReference type="Gene3D" id="1.20.1720.10">
    <property type="entry name" value="Multidrug resistance protein D"/>
    <property type="match status" value="1"/>
</dbReference>
<feature type="domain" description="Major facilitator superfamily (MFS) profile" evidence="11">
    <location>
        <begin position="17"/>
        <end position="403"/>
    </location>
</feature>
<keyword evidence="9 10" id="KW-0472">Membrane</keyword>
<feature type="transmembrane region" description="Helical" evidence="10">
    <location>
        <begin position="310"/>
        <end position="335"/>
    </location>
</feature>
<keyword evidence="7 10" id="KW-0812">Transmembrane</keyword>
<dbReference type="InterPro" id="IPR011701">
    <property type="entry name" value="MFS"/>
</dbReference>
<dbReference type="InterPro" id="IPR004812">
    <property type="entry name" value="Efflux_drug-R_Bcr/CmlA"/>
</dbReference>
<feature type="transmembrane region" description="Helical" evidence="10">
    <location>
        <begin position="18"/>
        <end position="39"/>
    </location>
</feature>
<comment type="subcellular location">
    <subcellularLocation>
        <location evidence="10">Cell inner membrane</location>
        <topology evidence="10">Multi-pass membrane protein</topology>
    </subcellularLocation>
    <subcellularLocation>
        <location evidence="2">Cell membrane</location>
        <topology evidence="2">Multi-pass membrane protein</topology>
    </subcellularLocation>
</comment>
<name>A0A6N6JK61_9RHOB</name>
<keyword evidence="5 10" id="KW-0813">Transport</keyword>
<evidence type="ECO:0000313" key="13">
    <source>
        <dbReference type="Proteomes" id="UP000436822"/>
    </source>
</evidence>
<comment type="similarity">
    <text evidence="3 10">Belongs to the major facilitator superfamily. Bcr/CmlA family.</text>
</comment>
<evidence type="ECO:0000256" key="2">
    <source>
        <dbReference type="ARBA" id="ARBA00004651"/>
    </source>
</evidence>